<feature type="compositionally biased region" description="Low complexity" evidence="1">
    <location>
        <begin position="139"/>
        <end position="167"/>
    </location>
</feature>
<dbReference type="Proteomes" id="UP001500575">
    <property type="component" value="Unassembled WGS sequence"/>
</dbReference>
<accession>A0ABP5KFR7</accession>
<dbReference type="InterPro" id="IPR032290">
    <property type="entry name" value="DUF4839"/>
</dbReference>
<keyword evidence="2" id="KW-1133">Transmembrane helix</keyword>
<protein>
    <recommendedName>
        <fullName evidence="5">DUF4839 domain-containing protein</fullName>
    </recommendedName>
</protein>
<keyword evidence="2" id="KW-0472">Membrane</keyword>
<organism evidence="3 4">
    <name type="scientific">Nocardioides bigeumensis</name>
    <dbReference type="NCBI Taxonomy" id="433657"/>
    <lineage>
        <taxon>Bacteria</taxon>
        <taxon>Bacillati</taxon>
        <taxon>Actinomycetota</taxon>
        <taxon>Actinomycetes</taxon>
        <taxon>Propionibacteriales</taxon>
        <taxon>Nocardioidaceae</taxon>
        <taxon>Nocardioides</taxon>
    </lineage>
</organism>
<feature type="region of interest" description="Disordered" evidence="1">
    <location>
        <begin position="128"/>
        <end position="171"/>
    </location>
</feature>
<feature type="transmembrane region" description="Helical" evidence="2">
    <location>
        <begin position="98"/>
        <end position="121"/>
    </location>
</feature>
<keyword evidence="4" id="KW-1185">Reference proteome</keyword>
<evidence type="ECO:0000256" key="2">
    <source>
        <dbReference type="SAM" id="Phobius"/>
    </source>
</evidence>
<comment type="caution">
    <text evidence="3">The sequence shown here is derived from an EMBL/GenBank/DDBJ whole genome shotgun (WGS) entry which is preliminary data.</text>
</comment>
<keyword evidence="2" id="KW-0812">Transmembrane</keyword>
<evidence type="ECO:0000256" key="1">
    <source>
        <dbReference type="SAM" id="MobiDB-lite"/>
    </source>
</evidence>
<sequence>MVPVRSPVWRAAPGDVVATAGSAYYPTALGDDCAQTGAGEMSDSGDAQYRYQSMKVIRGRESSTVKKMQSAGWELHTRDQGRLRTEMTFRRVKKPTPWGLVAALAAVAVVAIAVVGGIVALQGDDVPDEATASSSEGVSQTPSETATSPSQEPSEEPTATETESSTPVTDEVLTVENNPDLKTLLTKGEDYNLSQAFAKNYEGRTIEFDGNVAYTAPHGNYDTRFDFLIYAGDYSETVAAPGPSFQFRDVNFYDLNLQGRGSSVGTRDNLHIVAEVGAFEPRSGLFLLEPVSTRLR</sequence>
<dbReference type="Pfam" id="PF16127">
    <property type="entry name" value="DUF4839"/>
    <property type="match status" value="1"/>
</dbReference>
<reference evidence="4" key="1">
    <citation type="journal article" date="2019" name="Int. J. Syst. Evol. Microbiol.">
        <title>The Global Catalogue of Microorganisms (GCM) 10K type strain sequencing project: providing services to taxonomists for standard genome sequencing and annotation.</title>
        <authorList>
            <consortium name="The Broad Institute Genomics Platform"/>
            <consortium name="The Broad Institute Genome Sequencing Center for Infectious Disease"/>
            <person name="Wu L."/>
            <person name="Ma J."/>
        </authorList>
    </citation>
    <scope>NUCLEOTIDE SEQUENCE [LARGE SCALE GENOMIC DNA]</scope>
    <source>
        <strain evidence="4">JCM 16021</strain>
    </source>
</reference>
<evidence type="ECO:0000313" key="3">
    <source>
        <dbReference type="EMBL" id="GAA2131793.1"/>
    </source>
</evidence>
<gene>
    <name evidence="3" type="ORF">GCM10009843_35690</name>
</gene>
<dbReference type="EMBL" id="BAAAQQ010000013">
    <property type="protein sequence ID" value="GAA2131793.1"/>
    <property type="molecule type" value="Genomic_DNA"/>
</dbReference>
<proteinExistence type="predicted"/>
<evidence type="ECO:0000313" key="4">
    <source>
        <dbReference type="Proteomes" id="UP001500575"/>
    </source>
</evidence>
<evidence type="ECO:0008006" key="5">
    <source>
        <dbReference type="Google" id="ProtNLM"/>
    </source>
</evidence>
<name>A0ABP5KFR7_9ACTN</name>